<evidence type="ECO:0000259" key="1">
    <source>
        <dbReference type="Pfam" id="PF13472"/>
    </source>
</evidence>
<proteinExistence type="predicted"/>
<feature type="domain" description="SGNH hydrolase-type esterase" evidence="1">
    <location>
        <begin position="58"/>
        <end position="229"/>
    </location>
</feature>
<evidence type="ECO:0000313" key="3">
    <source>
        <dbReference type="Proteomes" id="UP001519667"/>
    </source>
</evidence>
<dbReference type="InterPro" id="IPR036514">
    <property type="entry name" value="SGNH_hydro_sf"/>
</dbReference>
<dbReference type="InterPro" id="IPR051532">
    <property type="entry name" value="Ester_Hydrolysis_Enzymes"/>
</dbReference>
<dbReference type="Proteomes" id="UP001519667">
    <property type="component" value="Unassembled WGS sequence"/>
</dbReference>
<dbReference type="Gene3D" id="3.40.50.1110">
    <property type="entry name" value="SGNH hydrolase"/>
    <property type="match status" value="1"/>
</dbReference>
<dbReference type="CDD" id="cd01836">
    <property type="entry name" value="FeeA_FeeB_like"/>
    <property type="match status" value="1"/>
</dbReference>
<dbReference type="PANTHER" id="PTHR30383">
    <property type="entry name" value="THIOESTERASE 1/PROTEASE 1/LYSOPHOSPHOLIPASE L1"/>
    <property type="match status" value="1"/>
</dbReference>
<evidence type="ECO:0000313" key="2">
    <source>
        <dbReference type="EMBL" id="MBT8768243.1"/>
    </source>
</evidence>
<dbReference type="SUPFAM" id="SSF52266">
    <property type="entry name" value="SGNH hydrolase"/>
    <property type="match status" value="1"/>
</dbReference>
<dbReference type="PANTHER" id="PTHR30383:SF24">
    <property type="entry name" value="THIOESTERASE 1_PROTEASE 1_LYSOPHOSPHOLIPASE L1"/>
    <property type="match status" value="1"/>
</dbReference>
<dbReference type="InterPro" id="IPR013830">
    <property type="entry name" value="SGNH_hydro"/>
</dbReference>
<dbReference type="GO" id="GO:0016787">
    <property type="term" value="F:hydrolase activity"/>
    <property type="evidence" value="ECO:0007669"/>
    <property type="project" value="UniProtKB-KW"/>
</dbReference>
<reference evidence="2 3" key="1">
    <citation type="submission" date="2021-04" db="EMBL/GenBank/DDBJ databases">
        <title>Pseudomonas boanensis sp. nov., a bacterium isolated from river water used for household purposes in Boane District, Mozambique.</title>
        <authorList>
            <person name="Nicklasson M."/>
            <person name="Martin-Rodriguez A.J."/>
            <person name="Thorell K."/>
            <person name="Neves L."/>
            <person name="Mussagy A."/>
            <person name="Rydberg H.A."/>
            <person name="Hernroth B."/>
            <person name="Svensson-Stadler L."/>
            <person name="Sjoling A."/>
        </authorList>
    </citation>
    <scope>NUCLEOTIDE SEQUENCE [LARGE SCALE GENOMIC DNA]</scope>
    <source>
        <strain evidence="2 3">DB1</strain>
    </source>
</reference>
<keyword evidence="2" id="KW-0378">Hydrolase</keyword>
<sequence>MSRLAGFLWWATAMPLLPLVLPMAVLTRRSALRLAPAAGPQQGLVGDAYPGEPLRLLLIGESTVVGVGASCLDHALIGRLASALAKRLERQVAWRACGENGITAAGAVERLLPHVQGEAVDLLILVFGVNDTTHFSSARTWGESLQALARPFSERGSRVVLAGVPPLQYFSALPWLLRLLLGWRARLLDRRLRELAAREGLGYCATTLEMRAEYLALDGYHPSQRGYEVWAEAMADWFIASASELSPAQSLSGSADGNVKAMA</sequence>
<accession>A0ABS5XKN3</accession>
<dbReference type="RefSeq" id="WP_215378364.1">
    <property type="nucleotide sequence ID" value="NZ_JAGTIS010000011.1"/>
</dbReference>
<organism evidence="2 3">
    <name type="scientific">Metapseudomonas boanensis</name>
    <dbReference type="NCBI Taxonomy" id="2822138"/>
    <lineage>
        <taxon>Bacteria</taxon>
        <taxon>Pseudomonadati</taxon>
        <taxon>Pseudomonadota</taxon>
        <taxon>Gammaproteobacteria</taxon>
        <taxon>Pseudomonadales</taxon>
        <taxon>Pseudomonadaceae</taxon>
        <taxon>Metapseudomonas</taxon>
    </lineage>
</organism>
<keyword evidence="3" id="KW-1185">Reference proteome</keyword>
<gene>
    <name evidence="2" type="ORF">J7302_19225</name>
</gene>
<comment type="caution">
    <text evidence="2">The sequence shown here is derived from an EMBL/GenBank/DDBJ whole genome shotgun (WGS) entry which is preliminary data.</text>
</comment>
<protein>
    <submittedName>
        <fullName evidence="2">SGNH/GDSL hydrolase family protein</fullName>
    </submittedName>
</protein>
<name>A0ABS5XKN3_9GAMM</name>
<dbReference type="Pfam" id="PF13472">
    <property type="entry name" value="Lipase_GDSL_2"/>
    <property type="match status" value="1"/>
</dbReference>
<dbReference type="EMBL" id="JAGTIS010000011">
    <property type="protein sequence ID" value="MBT8768243.1"/>
    <property type="molecule type" value="Genomic_DNA"/>
</dbReference>